<keyword evidence="1" id="KW-0067">ATP-binding</keyword>
<dbReference type="eggNOG" id="ENOG502RUWA">
    <property type="taxonomic scope" value="Eukaryota"/>
</dbReference>
<dbReference type="InterPro" id="IPR017441">
    <property type="entry name" value="Protein_kinase_ATP_BS"/>
</dbReference>
<dbReference type="PROSITE" id="PS00107">
    <property type="entry name" value="PROTEIN_KINASE_ATP"/>
    <property type="match status" value="1"/>
</dbReference>
<evidence type="ECO:0000313" key="3">
    <source>
        <dbReference type="EnsemblProtists" id="PYU1_T015285"/>
    </source>
</evidence>
<dbReference type="Pfam" id="PF07714">
    <property type="entry name" value="PK_Tyr_Ser-Thr"/>
    <property type="match status" value="1"/>
</dbReference>
<evidence type="ECO:0000256" key="1">
    <source>
        <dbReference type="PROSITE-ProRule" id="PRU10141"/>
    </source>
</evidence>
<sequence>MACKVLPALKFIFSLLQERRKTPVDIEVGALCAALSRFRRYLRTAVSEKSVFELTRSRQVAETHHVIYAELDRLLDVLEISETDSIRVWRSDEEPVTQNTGVTSSMLHRHGIGGDTSSGDVVVLNHFDVPFADHASWTDAGLTALNTPPSWVLPLRELLFSESDLIGQGAFGAIYKGSWLDTPVVVKFMGYEEDPKTISTDLLLHEVRVWYRLSHPHVLKLYGANHVDKRYFVCEFASN</sequence>
<dbReference type="GO" id="GO:0004672">
    <property type="term" value="F:protein kinase activity"/>
    <property type="evidence" value="ECO:0007669"/>
    <property type="project" value="InterPro"/>
</dbReference>
<feature type="binding site" evidence="1">
    <location>
        <position position="187"/>
    </location>
    <ligand>
        <name>ATP</name>
        <dbReference type="ChEBI" id="CHEBI:30616"/>
    </ligand>
</feature>
<keyword evidence="1" id="KW-0547">Nucleotide-binding</keyword>
<dbReference type="InParanoid" id="K3XDI6"/>
<organism evidence="3 4">
    <name type="scientific">Globisporangium ultimum (strain ATCC 200006 / CBS 805.95 / DAOM BR144)</name>
    <name type="common">Pythium ultimum</name>
    <dbReference type="NCBI Taxonomy" id="431595"/>
    <lineage>
        <taxon>Eukaryota</taxon>
        <taxon>Sar</taxon>
        <taxon>Stramenopiles</taxon>
        <taxon>Oomycota</taxon>
        <taxon>Peronosporomycetes</taxon>
        <taxon>Pythiales</taxon>
        <taxon>Pythiaceae</taxon>
        <taxon>Globisporangium</taxon>
    </lineage>
</organism>
<feature type="domain" description="Protein kinase" evidence="2">
    <location>
        <begin position="160"/>
        <end position="239"/>
    </location>
</feature>
<dbReference type="AlphaFoldDB" id="K3XDI6"/>
<reference evidence="4" key="2">
    <citation type="submission" date="2010-04" db="EMBL/GenBank/DDBJ databases">
        <authorList>
            <person name="Buell R."/>
            <person name="Hamilton J."/>
            <person name="Hostetler J."/>
        </authorList>
    </citation>
    <scope>NUCLEOTIDE SEQUENCE [LARGE SCALE GENOMIC DNA]</scope>
    <source>
        <strain evidence="4">DAOM:BR144</strain>
    </source>
</reference>
<dbReference type="GO" id="GO:0005524">
    <property type="term" value="F:ATP binding"/>
    <property type="evidence" value="ECO:0007669"/>
    <property type="project" value="UniProtKB-UniRule"/>
</dbReference>
<dbReference type="SUPFAM" id="SSF56112">
    <property type="entry name" value="Protein kinase-like (PK-like)"/>
    <property type="match status" value="1"/>
</dbReference>
<dbReference type="STRING" id="431595.K3XDI6"/>
<dbReference type="Gene3D" id="3.30.200.20">
    <property type="entry name" value="Phosphorylase Kinase, domain 1"/>
    <property type="match status" value="1"/>
</dbReference>
<accession>K3XDI6</accession>
<dbReference type="InterPro" id="IPR000719">
    <property type="entry name" value="Prot_kinase_dom"/>
</dbReference>
<keyword evidence="4" id="KW-1185">Reference proteome</keyword>
<proteinExistence type="predicted"/>
<name>K3XDI6_GLOUD</name>
<dbReference type="InterPro" id="IPR001245">
    <property type="entry name" value="Ser-Thr/Tyr_kinase_cat_dom"/>
</dbReference>
<dbReference type="Proteomes" id="UP000019132">
    <property type="component" value="Unassembled WGS sequence"/>
</dbReference>
<dbReference type="InterPro" id="IPR011009">
    <property type="entry name" value="Kinase-like_dom_sf"/>
</dbReference>
<dbReference type="PROSITE" id="PS50011">
    <property type="entry name" value="PROTEIN_KINASE_DOM"/>
    <property type="match status" value="1"/>
</dbReference>
<dbReference type="EMBL" id="ADOS01000454">
    <property type="status" value="NOT_ANNOTATED_CDS"/>
    <property type="molecule type" value="Genomic_DNA"/>
</dbReference>
<evidence type="ECO:0000259" key="2">
    <source>
        <dbReference type="PROSITE" id="PS50011"/>
    </source>
</evidence>
<reference evidence="4" key="1">
    <citation type="journal article" date="2010" name="Genome Biol.">
        <title>Genome sequence of the necrotrophic plant pathogen Pythium ultimum reveals original pathogenicity mechanisms and effector repertoire.</title>
        <authorList>
            <person name="Levesque C.A."/>
            <person name="Brouwer H."/>
            <person name="Cano L."/>
            <person name="Hamilton J.P."/>
            <person name="Holt C."/>
            <person name="Huitema E."/>
            <person name="Raffaele S."/>
            <person name="Robideau G.P."/>
            <person name="Thines M."/>
            <person name="Win J."/>
            <person name="Zerillo M.M."/>
            <person name="Beakes G.W."/>
            <person name="Boore J.L."/>
            <person name="Busam D."/>
            <person name="Dumas B."/>
            <person name="Ferriera S."/>
            <person name="Fuerstenberg S.I."/>
            <person name="Gachon C.M."/>
            <person name="Gaulin E."/>
            <person name="Govers F."/>
            <person name="Grenville-Briggs L."/>
            <person name="Horner N."/>
            <person name="Hostetler J."/>
            <person name="Jiang R.H."/>
            <person name="Johnson J."/>
            <person name="Krajaejun T."/>
            <person name="Lin H."/>
            <person name="Meijer H.J."/>
            <person name="Moore B."/>
            <person name="Morris P."/>
            <person name="Phuntmart V."/>
            <person name="Puiu D."/>
            <person name="Shetty J."/>
            <person name="Stajich J.E."/>
            <person name="Tripathy S."/>
            <person name="Wawra S."/>
            <person name="van West P."/>
            <person name="Whitty B.R."/>
            <person name="Coutinho P.M."/>
            <person name="Henrissat B."/>
            <person name="Martin F."/>
            <person name="Thomas P.D."/>
            <person name="Tyler B.M."/>
            <person name="De Vries R.P."/>
            <person name="Kamoun S."/>
            <person name="Yandell M."/>
            <person name="Tisserat N."/>
            <person name="Buell C.R."/>
        </authorList>
    </citation>
    <scope>NUCLEOTIDE SEQUENCE</scope>
    <source>
        <strain evidence="4">DAOM:BR144</strain>
    </source>
</reference>
<protein>
    <recommendedName>
        <fullName evidence="2">Protein kinase domain-containing protein</fullName>
    </recommendedName>
</protein>
<dbReference type="VEuPathDB" id="FungiDB:PYU1_G015253"/>
<reference evidence="3" key="3">
    <citation type="submission" date="2015-02" db="UniProtKB">
        <authorList>
            <consortium name="EnsemblProtists"/>
        </authorList>
    </citation>
    <scope>IDENTIFICATION</scope>
    <source>
        <strain evidence="3">DAOM BR144</strain>
    </source>
</reference>
<evidence type="ECO:0000313" key="4">
    <source>
        <dbReference type="Proteomes" id="UP000019132"/>
    </source>
</evidence>
<dbReference type="HOGENOM" id="CLU_069952_1_0_1"/>
<dbReference type="EnsemblProtists" id="PYU1_T015285">
    <property type="protein sequence ID" value="PYU1_T015285"/>
    <property type="gene ID" value="PYU1_G015253"/>
</dbReference>